<feature type="region of interest" description="Disordered" evidence="1">
    <location>
        <begin position="30"/>
        <end position="63"/>
    </location>
</feature>
<feature type="compositionally biased region" description="Low complexity" evidence="1">
    <location>
        <begin position="44"/>
        <end position="63"/>
    </location>
</feature>
<organism evidence="2 3">
    <name type="scientific">Streptomyces graminofaciens</name>
    <dbReference type="NCBI Taxonomy" id="68212"/>
    <lineage>
        <taxon>Bacteria</taxon>
        <taxon>Bacillati</taxon>
        <taxon>Actinomycetota</taxon>
        <taxon>Actinomycetes</taxon>
        <taxon>Kitasatosporales</taxon>
        <taxon>Streptomycetaceae</taxon>
        <taxon>Streptomyces</taxon>
    </lineage>
</organism>
<keyword evidence="3" id="KW-1185">Reference proteome</keyword>
<gene>
    <name evidence="2" type="ORF">SGFS_100100</name>
</gene>
<evidence type="ECO:0000313" key="2">
    <source>
        <dbReference type="EMBL" id="BBC38716.1"/>
    </source>
</evidence>
<name>A0ABN5W4S7_9ACTN</name>
<protein>
    <submittedName>
        <fullName evidence="2">Uncharacterized protein</fullName>
    </submittedName>
</protein>
<reference evidence="2 3" key="2">
    <citation type="journal article" date="2023" name="ChemBioChem">
        <title>Acyltransferase Domain Exchange between Two Independent Type I Polyketide Synthases in the Same Producer Strain of Macrolide Antibiotics.</title>
        <authorList>
            <person name="Kudo F."/>
            <person name="Kishikawa K."/>
            <person name="Tsuboi K."/>
            <person name="Kido T."/>
            <person name="Usui T."/>
            <person name="Hashimoto J."/>
            <person name="Shin-Ya K."/>
            <person name="Miyanaga A."/>
            <person name="Eguchi T."/>
        </authorList>
    </citation>
    <scope>NUCLEOTIDE SEQUENCE [LARGE SCALE GENOMIC DNA]</scope>
    <source>
        <strain evidence="2 3">A-8890</strain>
    </source>
</reference>
<evidence type="ECO:0000313" key="3">
    <source>
        <dbReference type="Proteomes" id="UP001321542"/>
    </source>
</evidence>
<proteinExistence type="predicted"/>
<evidence type="ECO:0000256" key="1">
    <source>
        <dbReference type="SAM" id="MobiDB-lite"/>
    </source>
</evidence>
<dbReference type="EMBL" id="AP018448">
    <property type="protein sequence ID" value="BBC38716.1"/>
    <property type="molecule type" value="Genomic_DNA"/>
</dbReference>
<sequence length="63" mass="6756">MFLSDLLCAPPRAPDVRQYALLMAKDGEQWRTASDTRGGPQGRADCAVPDPAAPVDSAVEPSW</sequence>
<accession>A0ABN5W4S7</accession>
<dbReference type="Proteomes" id="UP001321542">
    <property type="component" value="Chromosome"/>
</dbReference>
<reference evidence="2 3" key="1">
    <citation type="journal article" date="2010" name="ChemBioChem">
        <title>Cloning and characterization of the biosynthetic gene cluster of 16-membered macrolide antibiotic FD-891: involvement of a dual functional cytochrome P450 monooxygenase catalyzing epoxidation and hydroxylation.</title>
        <authorList>
            <person name="Kudo F."/>
            <person name="Motegi A."/>
            <person name="Mizoue K."/>
            <person name="Eguchi T."/>
        </authorList>
    </citation>
    <scope>NUCLEOTIDE SEQUENCE [LARGE SCALE GENOMIC DNA]</scope>
    <source>
        <strain evidence="2 3">A-8890</strain>
    </source>
</reference>